<keyword evidence="3" id="KW-1185">Reference proteome</keyword>
<dbReference type="PANTHER" id="PTHR33327">
    <property type="entry name" value="ENDONUCLEASE"/>
    <property type="match status" value="1"/>
</dbReference>
<name>A0ABD0YVK6_9HEMI</name>
<dbReference type="EMBL" id="JBFDAA010000002">
    <property type="protein sequence ID" value="KAL1139995.1"/>
    <property type="molecule type" value="Genomic_DNA"/>
</dbReference>
<evidence type="ECO:0000259" key="1">
    <source>
        <dbReference type="Pfam" id="PF23055"/>
    </source>
</evidence>
<feature type="domain" description="DUF7041" evidence="1">
    <location>
        <begin position="28"/>
        <end position="104"/>
    </location>
</feature>
<reference evidence="2 3" key="1">
    <citation type="submission" date="2024-07" db="EMBL/GenBank/DDBJ databases">
        <title>Chromosome-level genome assembly of the water stick insect Ranatra chinensis (Heteroptera: Nepidae).</title>
        <authorList>
            <person name="Liu X."/>
        </authorList>
    </citation>
    <scope>NUCLEOTIDE SEQUENCE [LARGE SCALE GENOMIC DNA]</scope>
    <source>
        <strain evidence="2">Cailab_2021Rc</strain>
        <tissue evidence="2">Muscle</tissue>
    </source>
</reference>
<dbReference type="Proteomes" id="UP001558652">
    <property type="component" value="Unassembled WGS sequence"/>
</dbReference>
<proteinExistence type="predicted"/>
<evidence type="ECO:0000313" key="3">
    <source>
        <dbReference type="Proteomes" id="UP001558652"/>
    </source>
</evidence>
<dbReference type="Pfam" id="PF23055">
    <property type="entry name" value="DUF7041"/>
    <property type="match status" value="1"/>
</dbReference>
<protein>
    <recommendedName>
        <fullName evidence="1">DUF7041 domain-containing protein</fullName>
    </recommendedName>
</protein>
<dbReference type="InterPro" id="IPR055469">
    <property type="entry name" value="DUF7041"/>
</dbReference>
<organism evidence="2 3">
    <name type="scientific">Ranatra chinensis</name>
    <dbReference type="NCBI Taxonomy" id="642074"/>
    <lineage>
        <taxon>Eukaryota</taxon>
        <taxon>Metazoa</taxon>
        <taxon>Ecdysozoa</taxon>
        <taxon>Arthropoda</taxon>
        <taxon>Hexapoda</taxon>
        <taxon>Insecta</taxon>
        <taxon>Pterygota</taxon>
        <taxon>Neoptera</taxon>
        <taxon>Paraneoptera</taxon>
        <taxon>Hemiptera</taxon>
        <taxon>Heteroptera</taxon>
        <taxon>Panheteroptera</taxon>
        <taxon>Nepomorpha</taxon>
        <taxon>Nepidae</taxon>
        <taxon>Ranatrinae</taxon>
        <taxon>Ranatra</taxon>
    </lineage>
</organism>
<dbReference type="PANTHER" id="PTHR33327:SF3">
    <property type="entry name" value="RNA-DIRECTED DNA POLYMERASE"/>
    <property type="match status" value="1"/>
</dbReference>
<accession>A0ABD0YVK6</accession>
<dbReference type="AlphaFoldDB" id="A0ABD0YVK6"/>
<gene>
    <name evidence="2" type="ORF">AAG570_006972</name>
</gene>
<evidence type="ECO:0000313" key="2">
    <source>
        <dbReference type="EMBL" id="KAL1139995.1"/>
    </source>
</evidence>
<comment type="caution">
    <text evidence="2">The sequence shown here is derived from an EMBL/GenBank/DDBJ whole genome shotgun (WGS) entry which is preliminary data.</text>
</comment>
<sequence length="367" mass="41498">MGPNSSSTCSSEMSYDEEVLNILPAPRIPPFWKTNPVVWFAVMESIFNRAGVTNSQSKYDIVLPIIDTGVLEQMTDLLTCRGDNPYEILKQRIVQLPGSSNTERSKEKRSVKVKPSQMLDRIKEVVGDTVREDTVLAVWLQMLPERIQQAVRPYKRRRSLEKLAACADKLAELPPTDGDVKPTTSAPDNQLARQLSKLSLKVTDLQRQIDGMKTKRPTTWREPETKKEPASSTSCFYHDRFATDRQAAVHCTLQAGGAIHTTLFDLYSTFESNPTTDQPLQFSITMPLTLGVRLTENLLILQELFVTVHHSDIYYDPNNAAEDGDLPKPFWTNMLVSRDDIPSRHDPGQQYSNRLNIYVDDTAAEKI</sequence>